<dbReference type="OrthoDB" id="1931131at2"/>
<comment type="caution">
    <text evidence="1">The sequence shown here is derived from an EMBL/GenBank/DDBJ whole genome shotgun (WGS) entry which is preliminary data.</text>
</comment>
<dbReference type="EMBL" id="LTBA01000017">
    <property type="protein sequence ID" value="KYH34415.1"/>
    <property type="molecule type" value="Genomic_DNA"/>
</dbReference>
<evidence type="ECO:0000313" key="1">
    <source>
        <dbReference type="EMBL" id="KYH34415.1"/>
    </source>
</evidence>
<proteinExistence type="predicted"/>
<protein>
    <submittedName>
        <fullName evidence="1">Uncharacterized protein</fullName>
    </submittedName>
</protein>
<keyword evidence="2" id="KW-1185">Reference proteome</keyword>
<dbReference type="Proteomes" id="UP000075531">
    <property type="component" value="Unassembled WGS sequence"/>
</dbReference>
<evidence type="ECO:0000313" key="2">
    <source>
        <dbReference type="Proteomes" id="UP000075531"/>
    </source>
</evidence>
<sequence length="191" mass="21962">MNNYGEKIDIIVDRIDLNAIIILLQPGVKKITKNDMSILLNGSEFIDYYIFDKSKGLGTIYEIIPYEAFAPYDDLEMQIIKNEFVSDKIKIFFAKRFHDGSIEVEMKLPQNIQGKYMIRLLTVNGRFFNICSDYIIASKLIDKNKSTAVLEGSGVYNVNENINVEIQLYDIDGNKVPDGNYRIKIELIIML</sequence>
<gene>
    <name evidence="1" type="ORF">CLTEP_16480</name>
</gene>
<dbReference type="AlphaFoldDB" id="A0A151B3D1"/>
<name>A0A151B3D1_9CLOT</name>
<accession>A0A151B3D1</accession>
<dbReference type="RefSeq" id="WP_066825213.1">
    <property type="nucleotide sequence ID" value="NZ_LTBA01000017.1"/>
</dbReference>
<organism evidence="1 2">
    <name type="scientific">Clostridium tepidiprofundi DSM 19306</name>
    <dbReference type="NCBI Taxonomy" id="1121338"/>
    <lineage>
        <taxon>Bacteria</taxon>
        <taxon>Bacillati</taxon>
        <taxon>Bacillota</taxon>
        <taxon>Clostridia</taxon>
        <taxon>Eubacteriales</taxon>
        <taxon>Clostridiaceae</taxon>
        <taxon>Clostridium</taxon>
    </lineage>
</organism>
<reference evidence="1 2" key="1">
    <citation type="submission" date="2016-02" db="EMBL/GenBank/DDBJ databases">
        <title>Genome sequence of Clostridium tepidiprofundi DSM 19306.</title>
        <authorList>
            <person name="Poehlein A."/>
            <person name="Daniel R."/>
        </authorList>
    </citation>
    <scope>NUCLEOTIDE SEQUENCE [LARGE SCALE GENOMIC DNA]</scope>
    <source>
        <strain evidence="1 2">DSM 19306</strain>
    </source>
</reference>
<dbReference type="PATRIC" id="fig|1121338.3.peg.1696"/>